<reference evidence="3" key="1">
    <citation type="submission" date="2009-12" db="EMBL/GenBank/DDBJ databases">
        <title>Sequence of Clostridiales genomosp. BVAB3 str. UPII9-5.</title>
        <authorList>
            <person name="Madupu R."/>
            <person name="Durkin A.S."/>
            <person name="Torralba M."/>
            <person name="Methe B."/>
            <person name="Sutton G.G."/>
            <person name="Strausberg R.L."/>
            <person name="Nelson K.E."/>
        </authorList>
    </citation>
    <scope>NUCLEOTIDE SEQUENCE [LARGE SCALE GENOMIC DNA]</scope>
    <source>
        <strain evidence="3">UPII9-5</strain>
    </source>
</reference>
<keyword evidence="3" id="KW-1185">Reference proteome</keyword>
<accession>D3R126</accession>
<dbReference type="eggNOG" id="ENOG5032WDN">
    <property type="taxonomic scope" value="Bacteria"/>
</dbReference>
<evidence type="ECO:0000256" key="1">
    <source>
        <dbReference type="SAM" id="MobiDB-lite"/>
    </source>
</evidence>
<dbReference type="EMBL" id="CP001850">
    <property type="protein sequence ID" value="ADC90805.1"/>
    <property type="molecule type" value="Genomic_DNA"/>
</dbReference>
<feature type="compositionally biased region" description="Polar residues" evidence="1">
    <location>
        <begin position="1"/>
        <end position="18"/>
    </location>
</feature>
<evidence type="ECO:0000313" key="2">
    <source>
        <dbReference type="EMBL" id="ADC90805.1"/>
    </source>
</evidence>
<dbReference type="KEGG" id="clo:HMPREF0868_0560"/>
<name>D3R126_MAGIU</name>
<feature type="region of interest" description="Disordered" evidence="1">
    <location>
        <begin position="1"/>
        <end position="21"/>
    </location>
</feature>
<protein>
    <submittedName>
        <fullName evidence="2">Uncharacterized protein</fullName>
    </submittedName>
</protein>
<organism evidence="2 3">
    <name type="scientific">Mageeibacillus indolicus (strain UPII9-5)</name>
    <name type="common">Clostridiales genomosp. BVAB3 (strain UPII9-5)</name>
    <dbReference type="NCBI Taxonomy" id="699246"/>
    <lineage>
        <taxon>Bacteria</taxon>
        <taxon>Bacillati</taxon>
        <taxon>Bacillota</taxon>
        <taxon>Clostridia</taxon>
        <taxon>Eubacteriales</taxon>
        <taxon>Oscillospiraceae</taxon>
        <taxon>Mageeibacillus</taxon>
    </lineage>
</organism>
<dbReference type="HOGENOM" id="CLU_3201733_0_0_9"/>
<dbReference type="AlphaFoldDB" id="D3R126"/>
<dbReference type="STRING" id="699246.HMPREF0868_0560"/>
<gene>
    <name evidence="2" type="ordered locus">HMPREF0868_0560</name>
</gene>
<dbReference type="Proteomes" id="UP000008234">
    <property type="component" value="Chromosome"/>
</dbReference>
<proteinExistence type="predicted"/>
<evidence type="ECO:0000313" key="3">
    <source>
        <dbReference type="Proteomes" id="UP000008234"/>
    </source>
</evidence>
<sequence length="45" mass="4829">MHKTTVQGAGNKVSTSGWVTPGETALASWEKATYGNKAWADVYDN</sequence>